<comment type="caution">
    <text evidence="2">The sequence shown here is derived from an EMBL/GenBank/DDBJ whole genome shotgun (WGS) entry which is preliminary data.</text>
</comment>
<sequence length="406" mass="43154">MATSGRDGAQGRPVVRHVDDDERRARLGVRHALAAPRATPEEVAVALVVLHATDPGSVHLSCWARMPDGVDVVAEVDRALATDRTLVKQLAMRRTLFAAPRDLLGALWPSAAARVARTEGLRMAQDVERAGLADDGQVWLGRARAAVLAALADEPDGLLALQVRQRVPELQVRLDVAPSASWTGSRVLTHLGATGDVLRGRNEGGWRTSRPRWLPTAAWLDPVGGPPPVLDAAAGYRELVRRWLAAFGPGTEEDVVWWLGATKAAARQALDELGAVVVTLDGDRLGWLLPDDVDPVGAADPWVALLPVLDPTVMGWKGRGWYLGDLGPQLFDRNGNAGPTAWVDGRVVGGWTRGPSGELRLHLLVPVADDARRGLVAQAERLGALLEGTEGSGVITTPLGRAAAPG</sequence>
<dbReference type="PANTHER" id="PTHR38479:SF2">
    <property type="entry name" value="WINGED HELIX DNA-BINDING DOMAIN-CONTAINING PROTEIN"/>
    <property type="match status" value="1"/>
</dbReference>
<dbReference type="GO" id="GO:0003677">
    <property type="term" value="F:DNA binding"/>
    <property type="evidence" value="ECO:0007669"/>
    <property type="project" value="UniProtKB-KW"/>
</dbReference>
<keyword evidence="3" id="KW-1185">Reference proteome</keyword>
<dbReference type="InterPro" id="IPR009351">
    <property type="entry name" value="AlkZ-like"/>
</dbReference>
<dbReference type="Pfam" id="PF06224">
    <property type="entry name" value="AlkZ-like"/>
    <property type="match status" value="1"/>
</dbReference>
<proteinExistence type="predicted"/>
<evidence type="ECO:0000313" key="3">
    <source>
        <dbReference type="Proteomes" id="UP001387100"/>
    </source>
</evidence>
<reference evidence="2 3" key="1">
    <citation type="journal article" date="2017" name="Int. J. Syst. Evol. Microbiol.">
        <title>Pseudokineococcus basanitobsidens sp. nov., isolated from volcanic rock.</title>
        <authorList>
            <person name="Lee D.W."/>
            <person name="Park M.Y."/>
            <person name="Kim J.J."/>
            <person name="Kim B.S."/>
        </authorList>
    </citation>
    <scope>NUCLEOTIDE SEQUENCE [LARGE SCALE GENOMIC DNA]</scope>
    <source>
        <strain evidence="2 3">DSM 103726</strain>
    </source>
</reference>
<name>A0ABU8RFT0_9ACTN</name>
<dbReference type="RefSeq" id="WP_339573226.1">
    <property type="nucleotide sequence ID" value="NZ_JBBIAA010000001.1"/>
</dbReference>
<keyword evidence="2" id="KW-0238">DNA-binding</keyword>
<dbReference type="Proteomes" id="UP001387100">
    <property type="component" value="Unassembled WGS sequence"/>
</dbReference>
<organism evidence="2 3">
    <name type="scientific">Pseudokineococcus basanitobsidens</name>
    <dbReference type="NCBI Taxonomy" id="1926649"/>
    <lineage>
        <taxon>Bacteria</taxon>
        <taxon>Bacillati</taxon>
        <taxon>Actinomycetota</taxon>
        <taxon>Actinomycetes</taxon>
        <taxon>Kineosporiales</taxon>
        <taxon>Kineosporiaceae</taxon>
        <taxon>Pseudokineococcus</taxon>
    </lineage>
</organism>
<protein>
    <submittedName>
        <fullName evidence="2">Winged helix DNA-binding domain-containing protein</fullName>
    </submittedName>
</protein>
<evidence type="ECO:0000313" key="2">
    <source>
        <dbReference type="EMBL" id="MEJ5943834.1"/>
    </source>
</evidence>
<gene>
    <name evidence="2" type="ORF">WDZ17_00810</name>
</gene>
<feature type="region of interest" description="Disordered" evidence="1">
    <location>
        <begin position="1"/>
        <end position="20"/>
    </location>
</feature>
<accession>A0ABU8RFT0</accession>
<evidence type="ECO:0000256" key="1">
    <source>
        <dbReference type="SAM" id="MobiDB-lite"/>
    </source>
</evidence>
<dbReference type="PANTHER" id="PTHR38479">
    <property type="entry name" value="LMO0824 PROTEIN"/>
    <property type="match status" value="1"/>
</dbReference>
<dbReference type="EMBL" id="JBBIAA010000001">
    <property type="protein sequence ID" value="MEJ5943834.1"/>
    <property type="molecule type" value="Genomic_DNA"/>
</dbReference>